<dbReference type="SUPFAM" id="SSF55785">
    <property type="entry name" value="PYP-like sensor domain (PAS domain)"/>
    <property type="match status" value="1"/>
</dbReference>
<protein>
    <submittedName>
        <fullName evidence="11">PAS domain S-box protein</fullName>
    </submittedName>
</protein>
<dbReference type="AlphaFoldDB" id="A0A385SXB2"/>
<evidence type="ECO:0000256" key="5">
    <source>
        <dbReference type="ARBA" id="ARBA00023163"/>
    </source>
</evidence>
<dbReference type="InterPro" id="IPR002078">
    <property type="entry name" value="Sigma_54_int"/>
</dbReference>
<feature type="transmembrane region" description="Helical" evidence="7">
    <location>
        <begin position="96"/>
        <end position="116"/>
    </location>
</feature>
<feature type="transmembrane region" description="Helical" evidence="7">
    <location>
        <begin position="6"/>
        <end position="28"/>
    </location>
</feature>
<evidence type="ECO:0000256" key="3">
    <source>
        <dbReference type="ARBA" id="ARBA00023015"/>
    </source>
</evidence>
<dbReference type="PROSITE" id="PS00688">
    <property type="entry name" value="SIGMA54_INTERACT_3"/>
    <property type="match status" value="1"/>
</dbReference>
<dbReference type="InterPro" id="IPR025662">
    <property type="entry name" value="Sigma_54_int_dom_ATP-bd_1"/>
</dbReference>
<dbReference type="Pfam" id="PF07695">
    <property type="entry name" value="7TMR-DISM_7TM"/>
    <property type="match status" value="1"/>
</dbReference>
<dbReference type="CDD" id="cd00130">
    <property type="entry name" value="PAS"/>
    <property type="match status" value="1"/>
</dbReference>
<sequence>MEVFYTSFGLVTAGVSLAMGSIYLFLAVRKSERTYLYFGLMGFALVFFFLTPPIGFILHDVPPYPANILLKRVFIFSYYALTPWFILGYSGYPKKWLAYAIGIIVVVCYAAMYFTADPATKPAWAIVSLLGFGCTLLLGILAVRWQFVNDQKKRAYPLAMVMAIYGVLCLLAILNQLTPGDRTVISNLKLFFPMHFHALLFMLIMGQRLASGLLEKYALEQSLQLSEGKWDSFMQHATFMIVEHDRDGRITFVNDYCIRLLGYSSASDLLKLNWFDKFLSPADRNYMRNLVREARHPKTALPVVKTPIQANDGQELVIAWSNFPINDAQGVVQTVMSIGRDVTEEEKASALVEKLKNELLKEQIMLSRQPPVENHGIVGESKGLGYAIQKAEQVATTLAPVLLEGETGVGKELFANLIHDNSLRSDKPFVKVNCSALPKELMEDELFGHEKGAFTSAAQSRKGRFELADGGTIFLDEIGELPLDMQPKLLRVLQNGEFERIGGQKTIRVDVRILAATNRNLSAEVQQGNFRSDLYYRLNVFPITIPPLRNRKEDLPLLIHHFMDQNCKTYHRNLEQISRANLEHLLNYDWPGNIRELRNVIERSVIVSQGKTLQLDWWVEETVSKIPAGDHTLGHIERDHIISVMERCHWKINGENGAAEILAMHPNTLRSKMKKLDIKRPGLPEDLETSPDDLPHHSSL</sequence>
<feature type="domain" description="PAS" evidence="9">
    <location>
        <begin position="226"/>
        <end position="298"/>
    </location>
</feature>
<dbReference type="Pfam" id="PF00158">
    <property type="entry name" value="Sigma54_activat"/>
    <property type="match status" value="1"/>
</dbReference>
<keyword evidence="4" id="KW-0238">DNA-binding</keyword>
<dbReference type="Gene3D" id="3.30.450.20">
    <property type="entry name" value="PAS domain"/>
    <property type="match status" value="1"/>
</dbReference>
<dbReference type="Pfam" id="PF02954">
    <property type="entry name" value="HTH_8"/>
    <property type="match status" value="1"/>
</dbReference>
<gene>
    <name evidence="11" type="ORF">D4L85_33850</name>
</gene>
<evidence type="ECO:0000259" key="10">
    <source>
        <dbReference type="PROSITE" id="PS50113"/>
    </source>
</evidence>
<feature type="transmembrane region" description="Helical" evidence="7">
    <location>
        <begin position="69"/>
        <end position="89"/>
    </location>
</feature>
<dbReference type="KEGG" id="chk:D4L85_33850"/>
<dbReference type="GO" id="GO:0043565">
    <property type="term" value="F:sequence-specific DNA binding"/>
    <property type="evidence" value="ECO:0007669"/>
    <property type="project" value="InterPro"/>
</dbReference>
<feature type="transmembrane region" description="Helical" evidence="7">
    <location>
        <begin position="122"/>
        <end position="143"/>
    </location>
</feature>
<dbReference type="GO" id="GO:0006355">
    <property type="term" value="P:regulation of DNA-templated transcription"/>
    <property type="evidence" value="ECO:0007669"/>
    <property type="project" value="InterPro"/>
</dbReference>
<keyword evidence="3" id="KW-0805">Transcription regulation</keyword>
<dbReference type="Proteomes" id="UP000266183">
    <property type="component" value="Chromosome"/>
</dbReference>
<evidence type="ECO:0000256" key="4">
    <source>
        <dbReference type="ARBA" id="ARBA00023125"/>
    </source>
</evidence>
<dbReference type="SMART" id="SM00091">
    <property type="entry name" value="PAS"/>
    <property type="match status" value="1"/>
</dbReference>
<evidence type="ECO:0000256" key="1">
    <source>
        <dbReference type="ARBA" id="ARBA00022741"/>
    </source>
</evidence>
<organism evidence="11 12">
    <name type="scientific">Chryseolinea soli</name>
    <dbReference type="NCBI Taxonomy" id="2321403"/>
    <lineage>
        <taxon>Bacteria</taxon>
        <taxon>Pseudomonadati</taxon>
        <taxon>Bacteroidota</taxon>
        <taxon>Cytophagia</taxon>
        <taxon>Cytophagales</taxon>
        <taxon>Fulvivirgaceae</taxon>
        <taxon>Chryseolinea</taxon>
    </lineage>
</organism>
<dbReference type="NCBIfam" id="TIGR00229">
    <property type="entry name" value="sensory_box"/>
    <property type="match status" value="1"/>
</dbReference>
<dbReference type="GO" id="GO:0005524">
    <property type="term" value="F:ATP binding"/>
    <property type="evidence" value="ECO:0007669"/>
    <property type="project" value="UniProtKB-KW"/>
</dbReference>
<keyword evidence="5" id="KW-0804">Transcription</keyword>
<dbReference type="OrthoDB" id="9782110at2"/>
<dbReference type="SMART" id="SM00382">
    <property type="entry name" value="AAA"/>
    <property type="match status" value="1"/>
</dbReference>
<dbReference type="InterPro" id="IPR000700">
    <property type="entry name" value="PAS-assoc_C"/>
</dbReference>
<dbReference type="InterPro" id="IPR003593">
    <property type="entry name" value="AAA+_ATPase"/>
</dbReference>
<dbReference type="InterPro" id="IPR035965">
    <property type="entry name" value="PAS-like_dom_sf"/>
</dbReference>
<dbReference type="PROSITE" id="PS50045">
    <property type="entry name" value="SIGMA54_INTERACT_4"/>
    <property type="match status" value="1"/>
</dbReference>
<evidence type="ECO:0000313" key="11">
    <source>
        <dbReference type="EMBL" id="AYB35266.1"/>
    </source>
</evidence>
<dbReference type="InterPro" id="IPR002197">
    <property type="entry name" value="HTH_Fis"/>
</dbReference>
<feature type="transmembrane region" description="Helical" evidence="7">
    <location>
        <begin position="155"/>
        <end position="174"/>
    </location>
</feature>
<dbReference type="Gene3D" id="1.10.10.60">
    <property type="entry name" value="Homeodomain-like"/>
    <property type="match status" value="1"/>
</dbReference>
<keyword evidence="7" id="KW-0472">Membrane</keyword>
<dbReference type="SUPFAM" id="SSF52540">
    <property type="entry name" value="P-loop containing nucleoside triphosphate hydrolases"/>
    <property type="match status" value="1"/>
</dbReference>
<keyword evidence="1" id="KW-0547">Nucleotide-binding</keyword>
<dbReference type="InterPro" id="IPR025943">
    <property type="entry name" value="Sigma_54_int_dom_ATP-bd_2"/>
</dbReference>
<dbReference type="InterPro" id="IPR027417">
    <property type="entry name" value="P-loop_NTPase"/>
</dbReference>
<dbReference type="RefSeq" id="WP_119758516.1">
    <property type="nucleotide sequence ID" value="NZ_CP032382.1"/>
</dbReference>
<reference evidence="12" key="1">
    <citation type="submission" date="2018-09" db="EMBL/GenBank/DDBJ databases">
        <title>Chryseolinea sp. KIS68-18 isolated from soil.</title>
        <authorList>
            <person name="Weon H.-Y."/>
            <person name="Kwon S.-W."/>
            <person name="Lee S.A."/>
        </authorList>
    </citation>
    <scope>NUCLEOTIDE SEQUENCE [LARGE SCALE GENOMIC DNA]</scope>
    <source>
        <strain evidence="12">KIS68-18</strain>
    </source>
</reference>
<dbReference type="PROSITE" id="PS00676">
    <property type="entry name" value="SIGMA54_INTERACT_2"/>
    <property type="match status" value="1"/>
</dbReference>
<dbReference type="InterPro" id="IPR025944">
    <property type="entry name" value="Sigma_54_int_dom_CS"/>
</dbReference>
<keyword evidence="7" id="KW-0812">Transmembrane</keyword>
<dbReference type="SUPFAM" id="SSF46689">
    <property type="entry name" value="Homeodomain-like"/>
    <property type="match status" value="1"/>
</dbReference>
<evidence type="ECO:0000259" key="9">
    <source>
        <dbReference type="PROSITE" id="PS50112"/>
    </source>
</evidence>
<dbReference type="FunFam" id="3.40.50.300:FF:000006">
    <property type="entry name" value="DNA-binding transcriptional regulator NtrC"/>
    <property type="match status" value="1"/>
</dbReference>
<dbReference type="PANTHER" id="PTHR32071:SF57">
    <property type="entry name" value="C4-DICARBOXYLATE TRANSPORT TRANSCRIPTIONAL REGULATORY PROTEIN DCTD"/>
    <property type="match status" value="1"/>
</dbReference>
<dbReference type="PROSITE" id="PS50112">
    <property type="entry name" value="PAS"/>
    <property type="match status" value="1"/>
</dbReference>
<dbReference type="PROSITE" id="PS00675">
    <property type="entry name" value="SIGMA54_INTERACT_1"/>
    <property type="match status" value="1"/>
</dbReference>
<evidence type="ECO:0000256" key="2">
    <source>
        <dbReference type="ARBA" id="ARBA00022840"/>
    </source>
</evidence>
<dbReference type="Pfam" id="PF25601">
    <property type="entry name" value="AAA_lid_14"/>
    <property type="match status" value="1"/>
</dbReference>
<keyword evidence="2" id="KW-0067">ATP-binding</keyword>
<keyword evidence="7" id="KW-1133">Transmembrane helix</keyword>
<evidence type="ECO:0000259" key="8">
    <source>
        <dbReference type="PROSITE" id="PS50045"/>
    </source>
</evidence>
<dbReference type="InterPro" id="IPR058031">
    <property type="entry name" value="AAA_lid_NorR"/>
</dbReference>
<dbReference type="InterPro" id="IPR009057">
    <property type="entry name" value="Homeodomain-like_sf"/>
</dbReference>
<evidence type="ECO:0000256" key="6">
    <source>
        <dbReference type="SAM" id="MobiDB-lite"/>
    </source>
</evidence>
<evidence type="ECO:0000313" key="12">
    <source>
        <dbReference type="Proteomes" id="UP000266183"/>
    </source>
</evidence>
<dbReference type="Gene3D" id="3.40.50.300">
    <property type="entry name" value="P-loop containing nucleotide triphosphate hydrolases"/>
    <property type="match status" value="1"/>
</dbReference>
<dbReference type="Pfam" id="PF13426">
    <property type="entry name" value="PAS_9"/>
    <property type="match status" value="1"/>
</dbReference>
<feature type="transmembrane region" description="Helical" evidence="7">
    <location>
        <begin position="35"/>
        <end position="57"/>
    </location>
</feature>
<dbReference type="Gene3D" id="1.10.8.60">
    <property type="match status" value="1"/>
</dbReference>
<accession>A0A385SXB2</accession>
<keyword evidence="12" id="KW-1185">Reference proteome</keyword>
<dbReference type="PROSITE" id="PS50113">
    <property type="entry name" value="PAC"/>
    <property type="match status" value="1"/>
</dbReference>
<evidence type="ECO:0000256" key="7">
    <source>
        <dbReference type="SAM" id="Phobius"/>
    </source>
</evidence>
<feature type="domain" description="PAC" evidence="10">
    <location>
        <begin position="302"/>
        <end position="354"/>
    </location>
</feature>
<feature type="region of interest" description="Disordered" evidence="6">
    <location>
        <begin position="681"/>
        <end position="700"/>
    </location>
</feature>
<dbReference type="CDD" id="cd00009">
    <property type="entry name" value="AAA"/>
    <property type="match status" value="1"/>
</dbReference>
<dbReference type="PANTHER" id="PTHR32071">
    <property type="entry name" value="TRANSCRIPTIONAL REGULATORY PROTEIN"/>
    <property type="match status" value="1"/>
</dbReference>
<dbReference type="EMBL" id="CP032382">
    <property type="protein sequence ID" value="AYB35266.1"/>
    <property type="molecule type" value="Genomic_DNA"/>
</dbReference>
<proteinExistence type="predicted"/>
<feature type="domain" description="Sigma-54 factor interaction" evidence="8">
    <location>
        <begin position="377"/>
        <end position="606"/>
    </location>
</feature>
<dbReference type="InterPro" id="IPR011623">
    <property type="entry name" value="7TMR_DISM_rcpt_extracell_dom1"/>
</dbReference>
<dbReference type="InterPro" id="IPR000014">
    <property type="entry name" value="PAS"/>
</dbReference>
<name>A0A385SXB2_9BACT</name>